<dbReference type="AlphaFoldDB" id="A0AAD9MZ92"/>
<evidence type="ECO:0000313" key="2">
    <source>
        <dbReference type="EMBL" id="KAK2150940.1"/>
    </source>
</evidence>
<reference evidence="2" key="1">
    <citation type="journal article" date="2023" name="Mol. Biol. Evol.">
        <title>Third-Generation Sequencing Reveals the Adaptive Role of the Epigenome in Three Deep-Sea Polychaetes.</title>
        <authorList>
            <person name="Perez M."/>
            <person name="Aroh O."/>
            <person name="Sun Y."/>
            <person name="Lan Y."/>
            <person name="Juniper S.K."/>
            <person name="Young C.R."/>
            <person name="Angers B."/>
            <person name="Qian P.Y."/>
        </authorList>
    </citation>
    <scope>NUCLEOTIDE SEQUENCE</scope>
    <source>
        <strain evidence="2">P08H-3</strain>
    </source>
</reference>
<comment type="caution">
    <text evidence="2">The sequence shown here is derived from an EMBL/GenBank/DDBJ whole genome shotgun (WGS) entry which is preliminary data.</text>
</comment>
<protein>
    <recommendedName>
        <fullName evidence="1">C-type lectin domain-containing protein</fullName>
    </recommendedName>
</protein>
<evidence type="ECO:0000313" key="3">
    <source>
        <dbReference type="Proteomes" id="UP001208570"/>
    </source>
</evidence>
<dbReference type="SMART" id="SM00034">
    <property type="entry name" value="CLECT"/>
    <property type="match status" value="1"/>
</dbReference>
<dbReference type="SUPFAM" id="SSF56436">
    <property type="entry name" value="C-type lectin-like"/>
    <property type="match status" value="1"/>
</dbReference>
<dbReference type="InterPro" id="IPR001304">
    <property type="entry name" value="C-type_lectin-like"/>
</dbReference>
<dbReference type="InterPro" id="IPR016187">
    <property type="entry name" value="CTDL_fold"/>
</dbReference>
<dbReference type="Gene3D" id="3.10.100.10">
    <property type="entry name" value="Mannose-Binding Protein A, subunit A"/>
    <property type="match status" value="1"/>
</dbReference>
<name>A0AAD9MZ92_9ANNE</name>
<dbReference type="Proteomes" id="UP001208570">
    <property type="component" value="Unassembled WGS sequence"/>
</dbReference>
<proteinExistence type="predicted"/>
<evidence type="ECO:0000259" key="1">
    <source>
        <dbReference type="PROSITE" id="PS50041"/>
    </source>
</evidence>
<feature type="domain" description="C-type lectin" evidence="1">
    <location>
        <begin position="66"/>
        <end position="160"/>
    </location>
</feature>
<dbReference type="InterPro" id="IPR016186">
    <property type="entry name" value="C-type_lectin-like/link_sf"/>
</dbReference>
<dbReference type="EMBL" id="JAODUP010000381">
    <property type="protein sequence ID" value="KAK2150940.1"/>
    <property type="molecule type" value="Genomic_DNA"/>
</dbReference>
<gene>
    <name evidence="2" type="ORF">LSH36_381g00018</name>
</gene>
<organism evidence="2 3">
    <name type="scientific">Paralvinella palmiformis</name>
    <dbReference type="NCBI Taxonomy" id="53620"/>
    <lineage>
        <taxon>Eukaryota</taxon>
        <taxon>Metazoa</taxon>
        <taxon>Spiralia</taxon>
        <taxon>Lophotrochozoa</taxon>
        <taxon>Annelida</taxon>
        <taxon>Polychaeta</taxon>
        <taxon>Sedentaria</taxon>
        <taxon>Canalipalpata</taxon>
        <taxon>Terebellida</taxon>
        <taxon>Terebelliformia</taxon>
        <taxon>Alvinellidae</taxon>
        <taxon>Paralvinella</taxon>
    </lineage>
</organism>
<keyword evidence="3" id="KW-1185">Reference proteome</keyword>
<dbReference type="PROSITE" id="PS50041">
    <property type="entry name" value="C_TYPE_LECTIN_2"/>
    <property type="match status" value="1"/>
</dbReference>
<sequence length="171" mass="19630">MKWINPSRTFGTCTLLEEVFITSSDTGSGYDVNYTHHYWCPEKMTYNLRTGVCIANKSEVHRHAGESFCTKLHPGAHLIDIIFTDEYVSSTILSLSESFDDIWTSAISSAGDGNNFYWQNSGKALIYTNWAPYHLNIEVDGDTYVMIRRRLSYHWDGCRCWDNTATALCEW</sequence>
<accession>A0AAD9MZ92</accession>